<evidence type="ECO:0000313" key="1">
    <source>
        <dbReference type="EMBL" id="SFQ28175.1"/>
    </source>
</evidence>
<protein>
    <submittedName>
        <fullName evidence="1">Uncharacterized protein</fullName>
    </submittedName>
</protein>
<gene>
    <name evidence="1" type="ORF">SAMN05444277_1086</name>
</gene>
<dbReference type="EMBL" id="FOXQ01000008">
    <property type="protein sequence ID" value="SFQ28175.1"/>
    <property type="molecule type" value="Genomic_DNA"/>
</dbReference>
<dbReference type="Proteomes" id="UP000199031">
    <property type="component" value="Unassembled WGS sequence"/>
</dbReference>
<keyword evidence="2" id="KW-1185">Reference proteome</keyword>
<dbReference type="STRING" id="1465490.SAMN05444277_1086"/>
<dbReference type="AlphaFoldDB" id="A0A1I5X872"/>
<sequence>MMKDNSVIHIKVNAIKGSVLETGISEYLKNLSLLRKKRREFYKKGVEKQIKKIERSGL</sequence>
<proteinExistence type="predicted"/>
<organism evidence="1 2">
    <name type="scientific">Parafilimonas terrae</name>
    <dbReference type="NCBI Taxonomy" id="1465490"/>
    <lineage>
        <taxon>Bacteria</taxon>
        <taxon>Pseudomonadati</taxon>
        <taxon>Bacteroidota</taxon>
        <taxon>Chitinophagia</taxon>
        <taxon>Chitinophagales</taxon>
        <taxon>Chitinophagaceae</taxon>
        <taxon>Parafilimonas</taxon>
    </lineage>
</organism>
<reference evidence="1 2" key="1">
    <citation type="submission" date="2016-10" db="EMBL/GenBank/DDBJ databases">
        <authorList>
            <person name="de Groot N.N."/>
        </authorList>
    </citation>
    <scope>NUCLEOTIDE SEQUENCE [LARGE SCALE GENOMIC DNA]</scope>
    <source>
        <strain evidence="1 2">DSM 28286</strain>
    </source>
</reference>
<evidence type="ECO:0000313" key="2">
    <source>
        <dbReference type="Proteomes" id="UP000199031"/>
    </source>
</evidence>
<name>A0A1I5X872_9BACT</name>
<accession>A0A1I5X872</accession>